<comment type="caution">
    <text evidence="1">The sequence shown here is derived from an EMBL/GenBank/DDBJ whole genome shotgun (WGS) entry which is preliminary data.</text>
</comment>
<keyword evidence="2" id="KW-1185">Reference proteome</keyword>
<dbReference type="RefSeq" id="WP_358702349.1">
    <property type="nucleotide sequence ID" value="NZ_JBFACG010000005.1"/>
</dbReference>
<evidence type="ECO:0000313" key="1">
    <source>
        <dbReference type="EMBL" id="MFK4266202.1"/>
    </source>
</evidence>
<proteinExistence type="predicted"/>
<evidence type="ECO:0000313" key="2">
    <source>
        <dbReference type="Proteomes" id="UP001620295"/>
    </source>
</evidence>
<organism evidence="1 2">
    <name type="scientific">Streptomyces milbemycinicus</name>
    <dbReference type="NCBI Taxonomy" id="476552"/>
    <lineage>
        <taxon>Bacteria</taxon>
        <taxon>Bacillati</taxon>
        <taxon>Actinomycetota</taxon>
        <taxon>Actinomycetes</taxon>
        <taxon>Kitasatosporales</taxon>
        <taxon>Streptomycetaceae</taxon>
        <taxon>Streptomyces</taxon>
    </lineage>
</organism>
<name>A0ABW8LJY9_9ACTN</name>
<gene>
    <name evidence="1" type="ORF">ACI2L5_14825</name>
</gene>
<dbReference type="EMBL" id="JBJDQH010000005">
    <property type="protein sequence ID" value="MFK4266202.1"/>
    <property type="molecule type" value="Genomic_DNA"/>
</dbReference>
<reference evidence="1 2" key="1">
    <citation type="submission" date="2024-11" db="EMBL/GenBank/DDBJ databases">
        <title>The Natural Products Discovery Center: Release of the First 8490 Sequenced Strains for Exploring Actinobacteria Biosynthetic Diversity.</title>
        <authorList>
            <person name="Kalkreuter E."/>
            <person name="Kautsar S.A."/>
            <person name="Yang D."/>
            <person name="Bader C.D."/>
            <person name="Teijaro C.N."/>
            <person name="Fluegel L."/>
            <person name="Davis C.M."/>
            <person name="Simpson J.R."/>
            <person name="Lauterbach L."/>
            <person name="Steele A.D."/>
            <person name="Gui C."/>
            <person name="Meng S."/>
            <person name="Li G."/>
            <person name="Viehrig K."/>
            <person name="Ye F."/>
            <person name="Su P."/>
            <person name="Kiefer A.F."/>
            <person name="Nichols A."/>
            <person name="Cepeda A.J."/>
            <person name="Yan W."/>
            <person name="Fan B."/>
            <person name="Jiang Y."/>
            <person name="Adhikari A."/>
            <person name="Zheng C.-J."/>
            <person name="Schuster L."/>
            <person name="Cowan T.M."/>
            <person name="Smanski M.J."/>
            <person name="Chevrette M.G."/>
            <person name="De Carvalho L.P.S."/>
            <person name="Shen B."/>
        </authorList>
    </citation>
    <scope>NUCLEOTIDE SEQUENCE [LARGE SCALE GENOMIC DNA]</scope>
    <source>
        <strain evidence="1 2">NPDC020863</strain>
    </source>
</reference>
<sequence>MLNSESRETFLVAMGHRLGISARDIFTEDRPGGLSQAQACNEMMICIWSQVWATKGSGVTGHPGYPDADFLPVLLGKADAGDARSHLRNAIESALLAVREAGDGGAAPQRD</sequence>
<accession>A0ABW8LJY9</accession>
<dbReference type="Proteomes" id="UP001620295">
    <property type="component" value="Unassembled WGS sequence"/>
</dbReference>
<protein>
    <submittedName>
        <fullName evidence="1">Uncharacterized protein</fullName>
    </submittedName>
</protein>